<evidence type="ECO:0000259" key="2">
    <source>
        <dbReference type="Pfam" id="PF14111"/>
    </source>
</evidence>
<sequence>MSSTSCQLQDTDIGDPIPMWKFCLIGYVAWKFPRYVALLNFIGKNWKHKSNFTMHDSSWLIFSFHTELEMFDILSSRPYFIFGRPLILKFMPEFFDFQPSNMAKMPTWVRFPNLPFRCWTPICLSKIASMVGKPIHCDVPTSNMTRLSYARILIEVDLLQDLPVAVNVILPNGTPFSQQVTYESLPCFCKTCRVISHSANACNRGPKKRSYVAPTGPDSGSLSEEIVAVEKQLPYNTTFPADPPVDPMFTEAVTVGDIRSQFPDRKRSKTTAVVPFGSKQYTTPKLVKVLDGDPPAVEPPKRQYLSRSRAAATAKAPSRPLSNFEDTAPSSTF</sequence>
<accession>A0A6M2EVB4</accession>
<dbReference type="Pfam" id="PF14111">
    <property type="entry name" value="DUF4283"/>
    <property type="match status" value="1"/>
</dbReference>
<feature type="compositionally biased region" description="Polar residues" evidence="1">
    <location>
        <begin position="320"/>
        <end position="333"/>
    </location>
</feature>
<name>A0A6M2EVB4_9ROSI</name>
<dbReference type="PANTHER" id="PTHR31286">
    <property type="entry name" value="GLYCINE-RICH CELL WALL STRUCTURAL PROTEIN 1.8-LIKE"/>
    <property type="match status" value="1"/>
</dbReference>
<dbReference type="InterPro" id="IPR025558">
    <property type="entry name" value="DUF4283"/>
</dbReference>
<dbReference type="EMBL" id="GILB01006846">
    <property type="protein sequence ID" value="NUU87179.1"/>
    <property type="molecule type" value="Transcribed_RNA"/>
</dbReference>
<evidence type="ECO:0000313" key="3">
    <source>
        <dbReference type="EMBL" id="NUU87179.1"/>
    </source>
</evidence>
<feature type="domain" description="DUF4283" evidence="2">
    <location>
        <begin position="20"/>
        <end position="99"/>
    </location>
</feature>
<reference evidence="3" key="1">
    <citation type="submission" date="2020-03" db="EMBL/GenBank/DDBJ databases">
        <authorList>
            <person name="Zhang R."/>
        </authorList>
    </citation>
    <scope>NUCLEOTIDE SEQUENCE</scope>
</reference>
<proteinExistence type="predicted"/>
<protein>
    <recommendedName>
        <fullName evidence="2">DUF4283 domain-containing protein</fullName>
    </recommendedName>
</protein>
<organism evidence="3">
    <name type="scientific">Populus davidiana</name>
    <dbReference type="NCBI Taxonomy" id="266767"/>
    <lineage>
        <taxon>Eukaryota</taxon>
        <taxon>Viridiplantae</taxon>
        <taxon>Streptophyta</taxon>
        <taxon>Embryophyta</taxon>
        <taxon>Tracheophyta</taxon>
        <taxon>Spermatophyta</taxon>
        <taxon>Magnoliopsida</taxon>
        <taxon>eudicotyledons</taxon>
        <taxon>Gunneridae</taxon>
        <taxon>Pentapetalae</taxon>
        <taxon>rosids</taxon>
        <taxon>fabids</taxon>
        <taxon>Malpighiales</taxon>
        <taxon>Salicaceae</taxon>
        <taxon>Saliceae</taxon>
        <taxon>Populus</taxon>
    </lineage>
</organism>
<dbReference type="AlphaFoldDB" id="A0A6M2EVB4"/>
<feature type="region of interest" description="Disordered" evidence="1">
    <location>
        <begin position="290"/>
        <end position="333"/>
    </location>
</feature>
<dbReference type="PANTHER" id="PTHR31286:SF168">
    <property type="entry name" value="DUF4283 DOMAIN-CONTAINING PROTEIN"/>
    <property type="match status" value="1"/>
</dbReference>
<evidence type="ECO:0000256" key="1">
    <source>
        <dbReference type="SAM" id="MobiDB-lite"/>
    </source>
</evidence>
<dbReference type="InterPro" id="IPR040256">
    <property type="entry name" value="At4g02000-like"/>
</dbReference>